<dbReference type="GO" id="GO:0042802">
    <property type="term" value="F:identical protein binding"/>
    <property type="evidence" value="ECO:0007669"/>
    <property type="project" value="TreeGrafter"/>
</dbReference>
<dbReference type="EMBL" id="JAUMVS010000037">
    <property type="protein sequence ID" value="MDO4841679.1"/>
    <property type="molecule type" value="Genomic_DNA"/>
</dbReference>
<dbReference type="InterPro" id="IPR018321">
    <property type="entry name" value="Glucosamine6P_isomerase_CS"/>
</dbReference>
<comment type="caution">
    <text evidence="6">The sequence shown here is derived from an EMBL/GenBank/DDBJ whole genome shotgun (WGS) entry which is preliminary data.</text>
</comment>
<comment type="pathway">
    <text evidence="4">Amino-sugar metabolism; N-acetylneuraminate degradation; D-fructose 6-phosphate from N-acetylneuraminate: step 5/5.</text>
</comment>
<dbReference type="InterPro" id="IPR004547">
    <property type="entry name" value="Glucosamine6P_isomerase"/>
</dbReference>
<feature type="active site" description="Proton acceptor; for enolization step" evidence="4">
    <location>
        <position position="67"/>
    </location>
</feature>
<keyword evidence="3 4" id="KW-0119">Carbohydrate metabolism</keyword>
<dbReference type="HAMAP" id="MF_01241">
    <property type="entry name" value="GlcN6P_deamin"/>
    <property type="match status" value="1"/>
</dbReference>
<dbReference type="GO" id="GO:0006046">
    <property type="term" value="P:N-acetylglucosamine catabolic process"/>
    <property type="evidence" value="ECO:0007669"/>
    <property type="project" value="UniProtKB-UniRule"/>
</dbReference>
<dbReference type="PANTHER" id="PTHR11280:SF5">
    <property type="entry name" value="GLUCOSAMINE-6-PHOSPHATE ISOMERASE"/>
    <property type="match status" value="1"/>
</dbReference>
<dbReference type="GO" id="GO:0004342">
    <property type="term" value="F:glucosamine-6-phosphate deaminase activity"/>
    <property type="evidence" value="ECO:0007669"/>
    <property type="project" value="UniProtKB-UniRule"/>
</dbReference>
<evidence type="ECO:0000313" key="6">
    <source>
        <dbReference type="EMBL" id="MDO4841679.1"/>
    </source>
</evidence>
<dbReference type="CDD" id="cd01399">
    <property type="entry name" value="GlcN6P_deaminase"/>
    <property type="match status" value="1"/>
</dbReference>
<comment type="function">
    <text evidence="4">Catalyzes the reversible isomerization-deamination of glucosamine 6-phosphate (GlcN6P) to form fructose 6-phosphate (Fru6P) and ammonium ion.</text>
</comment>
<dbReference type="AlphaFoldDB" id="A0AA43UB57"/>
<reference evidence="6" key="1">
    <citation type="submission" date="2023-07" db="EMBL/GenBank/DDBJ databases">
        <title>Between Cages and Wild: Unraveling the Impact of Captivity on Animal Microbiomes and Antimicrobial Resistance.</title>
        <authorList>
            <person name="Schmartz G.P."/>
            <person name="Rehner J."/>
            <person name="Schuff M.J."/>
            <person name="Becker S.L."/>
            <person name="Kravczyk M."/>
            <person name="Gurevich A."/>
            <person name="Francke R."/>
            <person name="Mueller R."/>
            <person name="Keller V."/>
            <person name="Keller A."/>
        </authorList>
    </citation>
    <scope>NUCLEOTIDE SEQUENCE</scope>
    <source>
        <strain evidence="6">S12M_St_49</strain>
    </source>
</reference>
<dbReference type="GO" id="GO:0005975">
    <property type="term" value="P:carbohydrate metabolic process"/>
    <property type="evidence" value="ECO:0007669"/>
    <property type="project" value="InterPro"/>
</dbReference>
<feature type="domain" description="Glucosamine/galactosamine-6-phosphate isomerase" evidence="5">
    <location>
        <begin position="10"/>
        <end position="226"/>
    </location>
</feature>
<protein>
    <recommendedName>
        <fullName evidence="4">Glucosamine-6-phosphate deaminase</fullName>
        <ecNumber evidence="4">3.5.99.6</ecNumber>
    </recommendedName>
    <alternativeName>
        <fullName evidence="4">GlcN6P deaminase</fullName>
        <shortName evidence="4">GNPDA</shortName>
    </alternativeName>
    <alternativeName>
        <fullName evidence="4">Glucosamine-6-phosphate isomerase</fullName>
    </alternativeName>
</protein>
<dbReference type="PROSITE" id="PS01161">
    <property type="entry name" value="GLC_GALNAC_ISOMERASE"/>
    <property type="match status" value="1"/>
</dbReference>
<dbReference type="Gene3D" id="3.40.50.1360">
    <property type="match status" value="1"/>
</dbReference>
<evidence type="ECO:0000256" key="2">
    <source>
        <dbReference type="ARBA" id="ARBA00022801"/>
    </source>
</evidence>
<name>A0AA43UB57_9ACTN</name>
<dbReference type="EC" id="3.5.99.6" evidence="4"/>
<dbReference type="GO" id="GO:0005737">
    <property type="term" value="C:cytoplasm"/>
    <property type="evidence" value="ECO:0007669"/>
    <property type="project" value="TreeGrafter"/>
</dbReference>
<evidence type="ECO:0000313" key="7">
    <source>
        <dbReference type="Proteomes" id="UP001168575"/>
    </source>
</evidence>
<comment type="caution">
    <text evidence="4">Lacks conserved residue(s) required for the propagation of feature annotation.</text>
</comment>
<gene>
    <name evidence="4 6" type="primary">nagB</name>
    <name evidence="6" type="ORF">Q3982_03265</name>
</gene>
<dbReference type="SUPFAM" id="SSF100950">
    <property type="entry name" value="NagB/RpiA/CoA transferase-like"/>
    <property type="match status" value="1"/>
</dbReference>
<keyword evidence="7" id="KW-1185">Reference proteome</keyword>
<comment type="similarity">
    <text evidence="4">Belongs to the glucosamine/galactosamine-6-phosphate isomerase family. NagB subfamily.</text>
</comment>
<dbReference type="InterPro" id="IPR037171">
    <property type="entry name" value="NagB/RpiA_transferase-like"/>
</dbReference>
<dbReference type="NCBIfam" id="TIGR00502">
    <property type="entry name" value="nagB"/>
    <property type="match status" value="1"/>
</dbReference>
<dbReference type="Pfam" id="PF01182">
    <property type="entry name" value="Glucosamine_iso"/>
    <property type="match status" value="1"/>
</dbReference>
<feature type="active site" description="Proton acceptor; for ring-opening step" evidence="4">
    <location>
        <position position="138"/>
    </location>
</feature>
<feature type="active site" description="For ring-opening step" evidence="4">
    <location>
        <position position="136"/>
    </location>
</feature>
<proteinExistence type="inferred from homology"/>
<dbReference type="GO" id="GO:0019262">
    <property type="term" value="P:N-acetylneuraminate catabolic process"/>
    <property type="evidence" value="ECO:0007669"/>
    <property type="project" value="UniProtKB-UniRule"/>
</dbReference>
<dbReference type="GO" id="GO:0006043">
    <property type="term" value="P:glucosamine catabolic process"/>
    <property type="evidence" value="ECO:0007669"/>
    <property type="project" value="TreeGrafter"/>
</dbReference>
<keyword evidence="2 4" id="KW-0378">Hydrolase</keyword>
<evidence type="ECO:0000256" key="1">
    <source>
        <dbReference type="ARBA" id="ARBA00000644"/>
    </source>
</evidence>
<evidence type="ECO:0000256" key="3">
    <source>
        <dbReference type="ARBA" id="ARBA00023277"/>
    </source>
</evidence>
<evidence type="ECO:0000259" key="5">
    <source>
        <dbReference type="Pfam" id="PF01182"/>
    </source>
</evidence>
<dbReference type="Proteomes" id="UP001168575">
    <property type="component" value="Unassembled WGS sequence"/>
</dbReference>
<evidence type="ECO:0000256" key="4">
    <source>
        <dbReference type="HAMAP-Rule" id="MF_01241"/>
    </source>
</evidence>
<dbReference type="FunFam" id="3.40.50.1360:FF:000003">
    <property type="entry name" value="Glucosamine-6-phosphate deaminase"/>
    <property type="match status" value="1"/>
</dbReference>
<accession>A0AA43UB57</accession>
<feature type="active site" description="For ring-opening step" evidence="4">
    <location>
        <position position="143"/>
    </location>
</feature>
<sequence>MEFVIEENYEAASRAAADIIAAQVAEKPNCVLGLATGSTPIGAYDELVAKVGRGEISFKDVTTFNLDEYAGLDGEHDQSYRWFMNHHLFDRVDIDKSRTHVPSGNSHDPEKMCEDYEAAIEAAGGVDLQLLGLGHNGHIGFNEPCDEFPVTTHYVELTQSTIEANSRLFDSIDDVPTAAYTMGIGTIMKAKKVVLMATGAGKAEIVAKAFAGDVTPQVPASILQSHPDVVIVLDKEAASQL</sequence>
<comment type="catalytic activity">
    <reaction evidence="1 4">
        <text>alpha-D-glucosamine 6-phosphate + H2O = beta-D-fructose 6-phosphate + NH4(+)</text>
        <dbReference type="Rhea" id="RHEA:12172"/>
        <dbReference type="ChEBI" id="CHEBI:15377"/>
        <dbReference type="ChEBI" id="CHEBI:28938"/>
        <dbReference type="ChEBI" id="CHEBI:57634"/>
        <dbReference type="ChEBI" id="CHEBI:75989"/>
        <dbReference type="EC" id="3.5.99.6"/>
    </reaction>
</comment>
<organism evidence="6 7">
    <name type="scientific">Phoenicibacter congonensis</name>
    <dbReference type="NCBI Taxonomy" id="1944646"/>
    <lineage>
        <taxon>Bacteria</taxon>
        <taxon>Bacillati</taxon>
        <taxon>Actinomycetota</taxon>
        <taxon>Coriobacteriia</taxon>
        <taxon>Eggerthellales</taxon>
        <taxon>Eggerthellaceae</taxon>
        <taxon>Phoenicibacter</taxon>
    </lineage>
</organism>
<dbReference type="PANTHER" id="PTHR11280">
    <property type="entry name" value="GLUCOSAMINE-6-PHOSPHATE ISOMERASE"/>
    <property type="match status" value="1"/>
</dbReference>
<dbReference type="InterPro" id="IPR006148">
    <property type="entry name" value="Glc/Gal-6P_isomerase"/>
</dbReference>